<accession>A0AAD9DCM1</accession>
<organism evidence="5 6">
    <name type="scientific">Skeletonema marinoi</name>
    <dbReference type="NCBI Taxonomy" id="267567"/>
    <lineage>
        <taxon>Eukaryota</taxon>
        <taxon>Sar</taxon>
        <taxon>Stramenopiles</taxon>
        <taxon>Ochrophyta</taxon>
        <taxon>Bacillariophyta</taxon>
        <taxon>Coscinodiscophyceae</taxon>
        <taxon>Thalassiosirophycidae</taxon>
        <taxon>Thalassiosirales</taxon>
        <taxon>Skeletonemataceae</taxon>
        <taxon>Skeletonema</taxon>
        <taxon>Skeletonema marinoi-dohrnii complex</taxon>
    </lineage>
</organism>
<dbReference type="InterPro" id="IPR003034">
    <property type="entry name" value="SAP_dom"/>
</dbReference>
<dbReference type="Pfam" id="PF00651">
    <property type="entry name" value="BTB"/>
    <property type="match status" value="1"/>
</dbReference>
<keyword evidence="1" id="KW-1133">Transmembrane helix</keyword>
<dbReference type="SMART" id="SM00225">
    <property type="entry name" value="BTB"/>
    <property type="match status" value="1"/>
</dbReference>
<keyword evidence="1" id="KW-0472">Membrane</keyword>
<reference evidence="5" key="1">
    <citation type="submission" date="2023-06" db="EMBL/GenBank/DDBJ databases">
        <title>Survivors Of The Sea: Transcriptome response of Skeletonema marinoi to long-term dormancy.</title>
        <authorList>
            <person name="Pinder M.I.M."/>
            <person name="Kourtchenko O."/>
            <person name="Robertson E.K."/>
            <person name="Larsson T."/>
            <person name="Maumus F."/>
            <person name="Osuna-Cruz C.M."/>
            <person name="Vancaester E."/>
            <person name="Stenow R."/>
            <person name="Vandepoele K."/>
            <person name="Ploug H."/>
            <person name="Bruchert V."/>
            <person name="Godhe A."/>
            <person name="Topel M."/>
        </authorList>
    </citation>
    <scope>NUCLEOTIDE SEQUENCE</scope>
    <source>
        <strain evidence="5">R05AC</strain>
    </source>
</reference>
<dbReference type="PROSITE" id="PS50800">
    <property type="entry name" value="SAP"/>
    <property type="match status" value="1"/>
</dbReference>
<comment type="caution">
    <text evidence="5">The sequence shown here is derived from an EMBL/GenBank/DDBJ whole genome shotgun (WGS) entry which is preliminary data.</text>
</comment>
<dbReference type="Gene3D" id="3.30.710.10">
    <property type="entry name" value="Potassium Channel Kv1.1, Chain A"/>
    <property type="match status" value="1"/>
</dbReference>
<dbReference type="Pfam" id="PF22486">
    <property type="entry name" value="MATH_2"/>
    <property type="match status" value="1"/>
</dbReference>
<feature type="domain" description="BTB" evidence="2">
    <location>
        <begin position="185"/>
        <end position="266"/>
    </location>
</feature>
<dbReference type="InterPro" id="IPR000210">
    <property type="entry name" value="BTB/POZ_dom"/>
</dbReference>
<keyword evidence="1" id="KW-0812">Transmembrane</keyword>
<dbReference type="Gene3D" id="1.10.720.30">
    <property type="entry name" value="SAP domain"/>
    <property type="match status" value="1"/>
</dbReference>
<evidence type="ECO:0000259" key="3">
    <source>
        <dbReference type="PROSITE" id="PS50144"/>
    </source>
</evidence>
<evidence type="ECO:0000259" key="4">
    <source>
        <dbReference type="PROSITE" id="PS50800"/>
    </source>
</evidence>
<dbReference type="GO" id="GO:0030163">
    <property type="term" value="P:protein catabolic process"/>
    <property type="evidence" value="ECO:0007669"/>
    <property type="project" value="UniProtKB-ARBA"/>
</dbReference>
<dbReference type="CDD" id="cd14733">
    <property type="entry name" value="BACK"/>
    <property type="match status" value="1"/>
</dbReference>
<sequence length="404" mass="44428">MSSAAAAALHRIRIINDASVSKSTKMTQFFKFRIKKFDTLPTARNHCVPIGFTFNGHKWILGVYPGGLGVSADGYVSIYLGLCAEVNIAITFAVALLDKFGRKKRVRRINHRFDGTGVVKKLPSSGWNDFIAHSDILDASKNILGDDDELTLVVSIEIEQPATVFVPKHTLFKMIQGMFRDQETADVLFEVSKMEANEDGSTKRGKSYVHFPAHRSILQGCAPMLAALFGTSNKGELATVAVHDVKPKVFRHLLWYVYGGTVSNEALKAVAKDIIDAADKYSIVGLKLAAEAALVESTNITVENAIDNLLYADSKNLAVLKEAVIDFLVDNGKEVSSKASFDDLPGHVVKDVLVATARKEDKKRDADDIDMMRVSELRRKLHQKGLDVEGSREAMIEALKSNSF</sequence>
<dbReference type="EMBL" id="JATAAI010000010">
    <property type="protein sequence ID" value="KAK1742661.1"/>
    <property type="molecule type" value="Genomic_DNA"/>
</dbReference>
<dbReference type="InterPro" id="IPR011333">
    <property type="entry name" value="SKP1/BTB/POZ_sf"/>
</dbReference>
<feature type="domain" description="SAP" evidence="4">
    <location>
        <begin position="369"/>
        <end position="403"/>
    </location>
</feature>
<dbReference type="InterPro" id="IPR002083">
    <property type="entry name" value="MATH/TRAF_dom"/>
</dbReference>
<dbReference type="Gene3D" id="6.10.250.3030">
    <property type="match status" value="1"/>
</dbReference>
<dbReference type="SUPFAM" id="SSF49599">
    <property type="entry name" value="TRAF domain-like"/>
    <property type="match status" value="1"/>
</dbReference>
<dbReference type="PANTHER" id="PTHR24413">
    <property type="entry name" value="SPECKLE-TYPE POZ PROTEIN"/>
    <property type="match status" value="1"/>
</dbReference>
<dbReference type="AlphaFoldDB" id="A0AAD9DCM1"/>
<name>A0AAD9DCM1_9STRA</name>
<feature type="domain" description="MATH" evidence="3">
    <location>
        <begin position="27"/>
        <end position="156"/>
    </location>
</feature>
<gene>
    <name evidence="5" type="ORF">QTG54_006258</name>
</gene>
<dbReference type="PROSITE" id="PS50144">
    <property type="entry name" value="MATH"/>
    <property type="match status" value="1"/>
</dbReference>
<dbReference type="Pfam" id="PF02037">
    <property type="entry name" value="SAP"/>
    <property type="match status" value="1"/>
</dbReference>
<dbReference type="PROSITE" id="PS50097">
    <property type="entry name" value="BTB"/>
    <property type="match status" value="1"/>
</dbReference>
<evidence type="ECO:0000313" key="6">
    <source>
        <dbReference type="Proteomes" id="UP001224775"/>
    </source>
</evidence>
<protein>
    <submittedName>
        <fullName evidence="5">BTB/POZ and MATH domain-containing protein</fullName>
    </submittedName>
</protein>
<evidence type="ECO:0000256" key="1">
    <source>
        <dbReference type="SAM" id="Phobius"/>
    </source>
</evidence>
<dbReference type="CDD" id="cd00121">
    <property type="entry name" value="MATH"/>
    <property type="match status" value="1"/>
</dbReference>
<dbReference type="Gene3D" id="2.60.210.10">
    <property type="entry name" value="Apoptosis, Tumor Necrosis Factor Receptor Associated Protein 2, Chain A"/>
    <property type="match status" value="1"/>
</dbReference>
<proteinExistence type="predicted"/>
<evidence type="ECO:0000313" key="5">
    <source>
        <dbReference type="EMBL" id="KAK1742661.1"/>
    </source>
</evidence>
<dbReference type="SUPFAM" id="SSF54695">
    <property type="entry name" value="POZ domain"/>
    <property type="match status" value="1"/>
</dbReference>
<dbReference type="InterPro" id="IPR036361">
    <property type="entry name" value="SAP_dom_sf"/>
</dbReference>
<feature type="transmembrane region" description="Helical" evidence="1">
    <location>
        <begin position="76"/>
        <end position="97"/>
    </location>
</feature>
<evidence type="ECO:0000259" key="2">
    <source>
        <dbReference type="PROSITE" id="PS50097"/>
    </source>
</evidence>
<dbReference type="Proteomes" id="UP001224775">
    <property type="component" value="Unassembled WGS sequence"/>
</dbReference>
<dbReference type="InterPro" id="IPR008974">
    <property type="entry name" value="TRAF-like"/>
</dbReference>
<keyword evidence="6" id="KW-1185">Reference proteome</keyword>